<protein>
    <submittedName>
        <fullName evidence="1">Uncharacterized protein</fullName>
    </submittedName>
</protein>
<dbReference type="Proteomes" id="UP000219338">
    <property type="component" value="Unassembled WGS sequence"/>
</dbReference>
<sequence>MHSSGLLIQARLSTESSSHLLSLVSALLAQLNAGELDDVEHCAMCTVLLTSINDAIRNQPAQSNQDLLLSLWSSLFPHAESLLSDISRDGFSSDLCNIVQSLGQLLDLLLFNLKEAGPQFVDSSLFGVAVSGWIQMWVDGSDGPASVFGGMIHRIATEHGSALRRLADLLSETPTHIIAASLAQLCMTMNNPSISLTKLQSGYDFAATTIACGDRFHQLFLDKHCIRWCAARFLRLYDIFNRRLTGDEYPQLLAYLALSLQFVCLSFRHGLAAIFQALDTGFLITLFKFLFIFKAPYSCGEDLEMEFSAILATIRNNLQSRRISNRVLEDWRFLADRDNGDSWPIDSLVVTKAWVELLGKVACM</sequence>
<evidence type="ECO:0000313" key="1">
    <source>
        <dbReference type="EMBL" id="SJL08501.1"/>
    </source>
</evidence>
<reference evidence="2" key="1">
    <citation type="journal article" date="2017" name="Nat. Ecol. Evol.">
        <title>Genome expansion and lineage-specific genetic innovations in the forest pathogenic fungi Armillaria.</title>
        <authorList>
            <person name="Sipos G."/>
            <person name="Prasanna A.N."/>
            <person name="Walter M.C."/>
            <person name="O'Connor E."/>
            <person name="Balint B."/>
            <person name="Krizsan K."/>
            <person name="Kiss B."/>
            <person name="Hess J."/>
            <person name="Varga T."/>
            <person name="Slot J."/>
            <person name="Riley R."/>
            <person name="Boka B."/>
            <person name="Rigling D."/>
            <person name="Barry K."/>
            <person name="Lee J."/>
            <person name="Mihaltcheva S."/>
            <person name="LaButti K."/>
            <person name="Lipzen A."/>
            <person name="Waldron R."/>
            <person name="Moloney N.M."/>
            <person name="Sperisen C."/>
            <person name="Kredics L."/>
            <person name="Vagvoelgyi C."/>
            <person name="Patrignani A."/>
            <person name="Fitzpatrick D."/>
            <person name="Nagy I."/>
            <person name="Doyle S."/>
            <person name="Anderson J.B."/>
            <person name="Grigoriev I.V."/>
            <person name="Gueldener U."/>
            <person name="Muensterkoetter M."/>
            <person name="Nagy L.G."/>
        </authorList>
    </citation>
    <scope>NUCLEOTIDE SEQUENCE [LARGE SCALE GENOMIC DNA]</scope>
    <source>
        <strain evidence="2">C18/9</strain>
    </source>
</reference>
<name>A0A284RIB2_ARMOS</name>
<dbReference type="AlphaFoldDB" id="A0A284RIB2"/>
<organism evidence="1 2">
    <name type="scientific">Armillaria ostoyae</name>
    <name type="common">Armillaria root rot fungus</name>
    <dbReference type="NCBI Taxonomy" id="47428"/>
    <lineage>
        <taxon>Eukaryota</taxon>
        <taxon>Fungi</taxon>
        <taxon>Dikarya</taxon>
        <taxon>Basidiomycota</taxon>
        <taxon>Agaricomycotina</taxon>
        <taxon>Agaricomycetes</taxon>
        <taxon>Agaricomycetidae</taxon>
        <taxon>Agaricales</taxon>
        <taxon>Marasmiineae</taxon>
        <taxon>Physalacriaceae</taxon>
        <taxon>Armillaria</taxon>
    </lineage>
</organism>
<accession>A0A284RIB2</accession>
<keyword evidence="2" id="KW-1185">Reference proteome</keyword>
<evidence type="ECO:0000313" key="2">
    <source>
        <dbReference type="Proteomes" id="UP000219338"/>
    </source>
</evidence>
<dbReference type="OrthoDB" id="10457397at2759"/>
<gene>
    <name evidence="1" type="ORF">ARMOST_11865</name>
</gene>
<dbReference type="EMBL" id="FUEG01000009">
    <property type="protein sequence ID" value="SJL08501.1"/>
    <property type="molecule type" value="Genomic_DNA"/>
</dbReference>
<proteinExistence type="predicted"/>